<dbReference type="Gene3D" id="3.10.10.10">
    <property type="entry name" value="HIV Type 1 Reverse Transcriptase, subunit A, domain 1"/>
    <property type="match status" value="1"/>
</dbReference>
<dbReference type="PANTHER" id="PTHR37984:SF5">
    <property type="entry name" value="PROTEIN NYNRIN-LIKE"/>
    <property type="match status" value="1"/>
</dbReference>
<dbReference type="KEGG" id="osn:115212187"/>
<evidence type="ECO:0000313" key="1">
    <source>
        <dbReference type="Proteomes" id="UP000515154"/>
    </source>
</evidence>
<dbReference type="InterPro" id="IPR043502">
    <property type="entry name" value="DNA/RNA_pol_sf"/>
</dbReference>
<dbReference type="Proteomes" id="UP000515154">
    <property type="component" value="Linkage group LG5"/>
</dbReference>
<gene>
    <name evidence="2" type="primary">LOC115212187</name>
</gene>
<evidence type="ECO:0000313" key="2">
    <source>
        <dbReference type="RefSeq" id="XP_029636886.1"/>
    </source>
</evidence>
<dbReference type="RefSeq" id="XP_029636886.1">
    <property type="nucleotide sequence ID" value="XM_029781026.1"/>
</dbReference>
<reference evidence="2" key="1">
    <citation type="submission" date="2025-08" db="UniProtKB">
        <authorList>
            <consortium name="RefSeq"/>
        </authorList>
    </citation>
    <scope>IDENTIFICATION</scope>
</reference>
<dbReference type="SUPFAM" id="SSF56672">
    <property type="entry name" value="DNA/RNA polymerases"/>
    <property type="match status" value="1"/>
</dbReference>
<sequence length="260" mass="30234">MWDTPISVPYENVVGMVKSLNEVEQLRQNIQKLFPNVFFLEVLGCCTKTKVRIIVKEKATPVFRHKQNMPCVTLDEVNKKLERLESLTIIEKVYHSDWAALMVYVKEKDNKLRVCAGFPNGLNDCLLEHNYPLSSPEEVFTMLNSGKFFSKLDLTEAYLHIQPLLVYEIATLAVEAKINSYTRKWLGVPPSLTDVAVNYMRAKLRLPLKSLVKEYKMGKTRLQQMLKDFKDGMKHLCSGLMKLLLEFLMRNFYIQKIEFM</sequence>
<dbReference type="InterPro" id="IPR043128">
    <property type="entry name" value="Rev_trsase/Diguanyl_cyclase"/>
</dbReference>
<dbReference type="Gene3D" id="3.30.70.270">
    <property type="match status" value="1"/>
</dbReference>
<proteinExistence type="predicted"/>
<dbReference type="PANTHER" id="PTHR37984">
    <property type="entry name" value="PROTEIN CBG26694"/>
    <property type="match status" value="1"/>
</dbReference>
<organism evidence="1 2">
    <name type="scientific">Octopus sinensis</name>
    <name type="common">East Asian common octopus</name>
    <dbReference type="NCBI Taxonomy" id="2607531"/>
    <lineage>
        <taxon>Eukaryota</taxon>
        <taxon>Metazoa</taxon>
        <taxon>Spiralia</taxon>
        <taxon>Lophotrochozoa</taxon>
        <taxon>Mollusca</taxon>
        <taxon>Cephalopoda</taxon>
        <taxon>Coleoidea</taxon>
        <taxon>Octopodiformes</taxon>
        <taxon>Octopoda</taxon>
        <taxon>Incirrata</taxon>
        <taxon>Octopodidae</taxon>
        <taxon>Octopus</taxon>
    </lineage>
</organism>
<name>A0A6P7SG08_9MOLL</name>
<keyword evidence="1" id="KW-1185">Reference proteome</keyword>
<accession>A0A6P7SG08</accession>
<dbReference type="InterPro" id="IPR050951">
    <property type="entry name" value="Retrovirus_Pol_polyprotein"/>
</dbReference>
<dbReference type="AlphaFoldDB" id="A0A6P7SG08"/>
<protein>
    <submittedName>
        <fullName evidence="2">Uncharacterized protein K02A2.6-like</fullName>
    </submittedName>
</protein>